<evidence type="ECO:0000313" key="2">
    <source>
        <dbReference type="Proteomes" id="UP000503222"/>
    </source>
</evidence>
<dbReference type="KEGG" id="spii:G7077_02655"/>
<sequence>MSNDNEKPDRYPDVAGHRGIDASIEAAEGMTPKIGRLQKMTLAVIREEGPRGRTSDESTEACGMDRWSIQPRISELKAKRLVVDCGLRRRNSTGKNAIVWVTPEHKQEEAA</sequence>
<organism evidence="1 2">
    <name type="scientific">Sphingomonas piscis</name>
    <dbReference type="NCBI Taxonomy" id="2714943"/>
    <lineage>
        <taxon>Bacteria</taxon>
        <taxon>Pseudomonadati</taxon>
        <taxon>Pseudomonadota</taxon>
        <taxon>Alphaproteobacteria</taxon>
        <taxon>Sphingomonadales</taxon>
        <taxon>Sphingomonadaceae</taxon>
        <taxon>Sphingomonas</taxon>
    </lineage>
</organism>
<protein>
    <submittedName>
        <fullName evidence="1">Uncharacterized protein</fullName>
    </submittedName>
</protein>
<accession>A0A6G7YMK1</accession>
<gene>
    <name evidence="1" type="ORF">G7077_02655</name>
</gene>
<proteinExistence type="predicted"/>
<dbReference type="EMBL" id="CP049869">
    <property type="protein sequence ID" value="QIK77975.1"/>
    <property type="molecule type" value="Genomic_DNA"/>
</dbReference>
<reference evidence="1 2" key="1">
    <citation type="submission" date="2020-03" db="EMBL/GenBank/DDBJ databases">
        <title>Sphingomonas sp. nov., isolated from fish.</title>
        <authorList>
            <person name="Hyun D.-W."/>
            <person name="Bae J.-W."/>
        </authorList>
    </citation>
    <scope>NUCLEOTIDE SEQUENCE [LARGE SCALE GENOMIC DNA]</scope>
    <source>
        <strain evidence="1 2">HDW15B</strain>
    </source>
</reference>
<keyword evidence="2" id="KW-1185">Reference proteome</keyword>
<evidence type="ECO:0000313" key="1">
    <source>
        <dbReference type="EMBL" id="QIK77975.1"/>
    </source>
</evidence>
<dbReference type="AlphaFoldDB" id="A0A6G7YMK1"/>
<dbReference type="RefSeq" id="WP_166410370.1">
    <property type="nucleotide sequence ID" value="NZ_CP049869.1"/>
</dbReference>
<name>A0A6G7YMK1_9SPHN</name>
<dbReference type="Proteomes" id="UP000503222">
    <property type="component" value="Chromosome"/>
</dbReference>